<accession>A0A6J5MVZ4</accession>
<dbReference type="EMBL" id="LR796569">
    <property type="protein sequence ID" value="CAB4151114.1"/>
    <property type="molecule type" value="Genomic_DNA"/>
</dbReference>
<reference evidence="1" key="1">
    <citation type="submission" date="2020-04" db="EMBL/GenBank/DDBJ databases">
        <authorList>
            <person name="Chiriac C."/>
            <person name="Salcher M."/>
            <person name="Ghai R."/>
            <person name="Kavagutti S V."/>
        </authorList>
    </citation>
    <scope>NUCLEOTIDE SEQUENCE</scope>
</reference>
<gene>
    <name evidence="1" type="ORF">UFOVP601_1</name>
</gene>
<name>A0A6J5MVZ4_9CAUD</name>
<sequence>MNAVIIQSIVRHLLTAVAGGFAVRYGVDGGTIDAIVGGAAAAAGVGWSVWDKKRG</sequence>
<organism evidence="1">
    <name type="scientific">uncultured Caudovirales phage</name>
    <dbReference type="NCBI Taxonomy" id="2100421"/>
    <lineage>
        <taxon>Viruses</taxon>
        <taxon>Duplodnaviria</taxon>
        <taxon>Heunggongvirae</taxon>
        <taxon>Uroviricota</taxon>
        <taxon>Caudoviricetes</taxon>
        <taxon>Peduoviridae</taxon>
        <taxon>Maltschvirus</taxon>
        <taxon>Maltschvirus maltsch</taxon>
    </lineage>
</organism>
<dbReference type="InterPro" id="IPR058159">
    <property type="entry name" value="Phage_holin_10"/>
</dbReference>
<protein>
    <submittedName>
        <fullName evidence="1">Uncharacterized protein</fullName>
    </submittedName>
</protein>
<proteinExistence type="predicted"/>
<evidence type="ECO:0000313" key="1">
    <source>
        <dbReference type="EMBL" id="CAB4151114.1"/>
    </source>
</evidence>
<dbReference type="Pfam" id="PF23987">
    <property type="entry name" value="Phage_holin_10"/>
    <property type="match status" value="1"/>
</dbReference>